<evidence type="ECO:0000313" key="2">
    <source>
        <dbReference type="Proteomes" id="UP001057381"/>
    </source>
</evidence>
<accession>A0A9Q9BSI3</accession>
<gene>
    <name evidence="1" type="ORF">KFV11_08470</name>
</gene>
<dbReference type="KEGG" id="mequ:KFV11_08470"/>
<evidence type="ECO:0000313" key="1">
    <source>
        <dbReference type="EMBL" id="UTH14911.1"/>
    </source>
</evidence>
<sequence length="64" mass="7454">METAVTDKKYIVIRAFADAQDNKKEYKVNNIYPNPANKKVSEERIQELLSHPNGKSYIKEVEEK</sequence>
<name>A0A9Q9BSI3_9STAP</name>
<dbReference type="AlphaFoldDB" id="A0A9Q9BSI3"/>
<dbReference type="EMBL" id="CP073809">
    <property type="protein sequence ID" value="UTH14911.1"/>
    <property type="molecule type" value="Genomic_DNA"/>
</dbReference>
<reference evidence="1" key="1">
    <citation type="submission" date="2021-04" db="EMBL/GenBank/DDBJ databases">
        <title>Complete Genome Sequences of Macrococcus spp. from dog and cattle.</title>
        <authorList>
            <person name="Schwendener S."/>
            <person name="Perreten V."/>
        </authorList>
    </citation>
    <scope>NUCLEOTIDE SEQUENCE</scope>
    <source>
        <strain evidence="1">Epi0143-OL</strain>
    </source>
</reference>
<protein>
    <submittedName>
        <fullName evidence="1">Uncharacterized protein</fullName>
    </submittedName>
</protein>
<proteinExistence type="predicted"/>
<dbReference type="Proteomes" id="UP001057381">
    <property type="component" value="Chromosome"/>
</dbReference>
<organism evidence="1 2">
    <name type="scientific">Macrococcus equipercicus</name>
    <dbReference type="NCBI Taxonomy" id="69967"/>
    <lineage>
        <taxon>Bacteria</taxon>
        <taxon>Bacillati</taxon>
        <taxon>Bacillota</taxon>
        <taxon>Bacilli</taxon>
        <taxon>Bacillales</taxon>
        <taxon>Staphylococcaceae</taxon>
        <taxon>Macrococcus</taxon>
    </lineage>
</organism>